<sequence>MPTTTPKISLLNFDSLSVKPPSYTSLRDLLPFTAAIVNSPAAAATHHNHVPFRNHLVKQAASAYLRPMSASPSGPPGPHIIRRHNPLAACLTFVTRTLRRILHAIPCFPLQ</sequence>
<reference evidence="1 2" key="1">
    <citation type="submission" date="2024-08" db="EMBL/GenBank/DDBJ databases">
        <title>Insights into the chromosomal genome structure of Flemingia macrophylla.</title>
        <authorList>
            <person name="Ding Y."/>
            <person name="Zhao Y."/>
            <person name="Bi W."/>
            <person name="Wu M."/>
            <person name="Zhao G."/>
            <person name="Gong Y."/>
            <person name="Li W."/>
            <person name="Zhang P."/>
        </authorList>
    </citation>
    <scope>NUCLEOTIDE SEQUENCE [LARGE SCALE GENOMIC DNA]</scope>
    <source>
        <strain evidence="1">DYQJB</strain>
        <tissue evidence="1">Leaf</tissue>
    </source>
</reference>
<name>A0ABD1LI64_9FABA</name>
<gene>
    <name evidence="1" type="ORF">Fmac_027407</name>
</gene>
<evidence type="ECO:0000313" key="2">
    <source>
        <dbReference type="Proteomes" id="UP001603857"/>
    </source>
</evidence>
<dbReference type="PANTHER" id="PTHR34569:SF2">
    <property type="entry name" value="EXPRESSED PROTEIN"/>
    <property type="match status" value="1"/>
</dbReference>
<dbReference type="EMBL" id="JBGMDY010000009">
    <property type="protein sequence ID" value="KAL2323028.1"/>
    <property type="molecule type" value="Genomic_DNA"/>
</dbReference>
<comment type="caution">
    <text evidence="1">The sequence shown here is derived from an EMBL/GenBank/DDBJ whole genome shotgun (WGS) entry which is preliminary data.</text>
</comment>
<accession>A0ABD1LI64</accession>
<keyword evidence="2" id="KW-1185">Reference proteome</keyword>
<evidence type="ECO:0000313" key="1">
    <source>
        <dbReference type="EMBL" id="KAL2323028.1"/>
    </source>
</evidence>
<protein>
    <submittedName>
        <fullName evidence="1">Uncharacterized protein</fullName>
    </submittedName>
</protein>
<dbReference type="Proteomes" id="UP001603857">
    <property type="component" value="Unassembled WGS sequence"/>
</dbReference>
<dbReference type="AlphaFoldDB" id="A0ABD1LI64"/>
<dbReference type="PANTHER" id="PTHR34569">
    <property type="entry name" value="EXPRESSED PROTEIN"/>
    <property type="match status" value="1"/>
</dbReference>
<organism evidence="1 2">
    <name type="scientific">Flemingia macrophylla</name>
    <dbReference type="NCBI Taxonomy" id="520843"/>
    <lineage>
        <taxon>Eukaryota</taxon>
        <taxon>Viridiplantae</taxon>
        <taxon>Streptophyta</taxon>
        <taxon>Embryophyta</taxon>
        <taxon>Tracheophyta</taxon>
        <taxon>Spermatophyta</taxon>
        <taxon>Magnoliopsida</taxon>
        <taxon>eudicotyledons</taxon>
        <taxon>Gunneridae</taxon>
        <taxon>Pentapetalae</taxon>
        <taxon>rosids</taxon>
        <taxon>fabids</taxon>
        <taxon>Fabales</taxon>
        <taxon>Fabaceae</taxon>
        <taxon>Papilionoideae</taxon>
        <taxon>50 kb inversion clade</taxon>
        <taxon>NPAAA clade</taxon>
        <taxon>indigoferoid/millettioid clade</taxon>
        <taxon>Phaseoleae</taxon>
        <taxon>Flemingia</taxon>
    </lineage>
</organism>
<proteinExistence type="predicted"/>